<feature type="region of interest" description="Disordered" evidence="5">
    <location>
        <begin position="1"/>
        <end position="39"/>
    </location>
</feature>
<comment type="caution">
    <text evidence="8">The sequence shown here is derived from an EMBL/GenBank/DDBJ whole genome shotgun (WGS) entry which is preliminary data.</text>
</comment>
<feature type="compositionally biased region" description="Basic and acidic residues" evidence="5">
    <location>
        <begin position="561"/>
        <end position="579"/>
    </location>
</feature>
<sequence length="579" mass="61257">MLFRKTQPPSGAEAATAPIPASDAEGKKDQSPTTTSGDIEYPSGRKLGLLLASVFVSAFLVALDRLIIATAIPRITDDFHSVTDIGWCGSGYFLTQCASQLLFGKIYTFYSVKVTFLTAIFLFEVGSVVCGAAPNSVAFIVGRAIAGLGAAGIYTGAIVSIVYSVPLHKRPVYQGMFGAVSGIASVVGPLLGGAFTTNVTWRWCFYINLPFGGVAMLAILFLLNIPKRETTNAPAKAKLAQLDVFGTALLVPGSVCLILALQWGGLTYPWNDGRMIALLVLTGVLWSGFGLVQIFLPKTATIPPRIFLQRSILAGAFSSLCNGSQLMIFAYYLPVWFQAIQGVSAVHSGIHILPLILSMVVSSLLAGVLVRRVGYYTPFMIAGVCCTSVGAGLLTTLQVHTPEGKWIGYQILYGWGIGFCSQAPNLAAQAVLPKHDIPVGTSLMFFSQLLGGAIFISVGQNILQSQLLQRLSGLPGFTSQTIENGGATSLTNLPTSIKPIVLKAYNQALRHVFLVGLILACLCMLGAVAMEWQSVKKGVPQQNKGGEEAGTAQVQGGGEVNARDDDLGEKGAETSHGRA</sequence>
<dbReference type="FunFam" id="1.20.1720.10:FF:000012">
    <property type="entry name" value="MFS toxin efflux pump (AflT)"/>
    <property type="match status" value="1"/>
</dbReference>
<accession>W9Y4D7</accession>
<feature type="transmembrane region" description="Helical" evidence="6">
    <location>
        <begin position="49"/>
        <end position="72"/>
    </location>
</feature>
<reference evidence="8 9" key="1">
    <citation type="submission" date="2013-03" db="EMBL/GenBank/DDBJ databases">
        <title>The Genome Sequence of Capronia epimyces CBS 606.96.</title>
        <authorList>
            <consortium name="The Broad Institute Genomics Platform"/>
            <person name="Cuomo C."/>
            <person name="de Hoog S."/>
            <person name="Gorbushina A."/>
            <person name="Walker B."/>
            <person name="Young S.K."/>
            <person name="Zeng Q."/>
            <person name="Gargeya S."/>
            <person name="Fitzgerald M."/>
            <person name="Haas B."/>
            <person name="Abouelleil A."/>
            <person name="Allen A.W."/>
            <person name="Alvarado L."/>
            <person name="Arachchi H.M."/>
            <person name="Berlin A.M."/>
            <person name="Chapman S.B."/>
            <person name="Gainer-Dewar J."/>
            <person name="Goldberg J."/>
            <person name="Griggs A."/>
            <person name="Gujja S."/>
            <person name="Hansen M."/>
            <person name="Howarth C."/>
            <person name="Imamovic A."/>
            <person name="Ireland A."/>
            <person name="Larimer J."/>
            <person name="McCowan C."/>
            <person name="Murphy C."/>
            <person name="Pearson M."/>
            <person name="Poon T.W."/>
            <person name="Priest M."/>
            <person name="Roberts A."/>
            <person name="Saif S."/>
            <person name="Shea T."/>
            <person name="Sisk P."/>
            <person name="Sykes S."/>
            <person name="Wortman J."/>
            <person name="Nusbaum C."/>
            <person name="Birren B."/>
        </authorList>
    </citation>
    <scope>NUCLEOTIDE SEQUENCE [LARGE SCALE GENOMIC DNA]</scope>
    <source>
        <strain evidence="8 9">CBS 606.96</strain>
    </source>
</reference>
<dbReference type="EMBL" id="AMGY01000004">
    <property type="protein sequence ID" value="EXJ84091.1"/>
    <property type="molecule type" value="Genomic_DNA"/>
</dbReference>
<feature type="transmembrane region" description="Helical" evidence="6">
    <location>
        <begin position="443"/>
        <end position="463"/>
    </location>
</feature>
<dbReference type="RefSeq" id="XP_007733076.1">
    <property type="nucleotide sequence ID" value="XM_007734886.1"/>
</dbReference>
<dbReference type="InterPro" id="IPR036259">
    <property type="entry name" value="MFS_trans_sf"/>
</dbReference>
<feature type="transmembrane region" description="Helical" evidence="6">
    <location>
        <begin position="140"/>
        <end position="163"/>
    </location>
</feature>
<dbReference type="HOGENOM" id="CLU_000960_22_1_1"/>
<dbReference type="InterPro" id="IPR020846">
    <property type="entry name" value="MFS_dom"/>
</dbReference>
<dbReference type="GO" id="GO:0005886">
    <property type="term" value="C:plasma membrane"/>
    <property type="evidence" value="ECO:0007669"/>
    <property type="project" value="TreeGrafter"/>
</dbReference>
<evidence type="ECO:0000256" key="1">
    <source>
        <dbReference type="ARBA" id="ARBA00004141"/>
    </source>
</evidence>
<comment type="subcellular location">
    <subcellularLocation>
        <location evidence="1">Membrane</location>
        <topology evidence="1">Multi-pass membrane protein</topology>
    </subcellularLocation>
</comment>
<dbReference type="PANTHER" id="PTHR23501:SF153">
    <property type="entry name" value="AFLATOXIN EFFLUX PUMP, PUTATIVE-RELATED"/>
    <property type="match status" value="1"/>
</dbReference>
<feature type="region of interest" description="Disordered" evidence="5">
    <location>
        <begin position="539"/>
        <end position="579"/>
    </location>
</feature>
<feature type="transmembrane region" description="Helical" evidence="6">
    <location>
        <begin position="308"/>
        <end position="332"/>
    </location>
</feature>
<evidence type="ECO:0000259" key="7">
    <source>
        <dbReference type="PROSITE" id="PS50850"/>
    </source>
</evidence>
<keyword evidence="4 6" id="KW-0472">Membrane</keyword>
<dbReference type="SUPFAM" id="SSF103473">
    <property type="entry name" value="MFS general substrate transporter"/>
    <property type="match status" value="1"/>
</dbReference>
<feature type="transmembrane region" description="Helical" evidence="6">
    <location>
        <begin position="275"/>
        <end position="296"/>
    </location>
</feature>
<organism evidence="8 9">
    <name type="scientific">Capronia epimyces CBS 606.96</name>
    <dbReference type="NCBI Taxonomy" id="1182542"/>
    <lineage>
        <taxon>Eukaryota</taxon>
        <taxon>Fungi</taxon>
        <taxon>Dikarya</taxon>
        <taxon>Ascomycota</taxon>
        <taxon>Pezizomycotina</taxon>
        <taxon>Eurotiomycetes</taxon>
        <taxon>Chaetothyriomycetidae</taxon>
        <taxon>Chaetothyriales</taxon>
        <taxon>Herpotrichiellaceae</taxon>
        <taxon>Capronia</taxon>
    </lineage>
</organism>
<feature type="transmembrane region" description="Helical" evidence="6">
    <location>
        <begin position="352"/>
        <end position="370"/>
    </location>
</feature>
<feature type="domain" description="Major facilitator superfamily (MFS) profile" evidence="7">
    <location>
        <begin position="50"/>
        <end position="535"/>
    </location>
</feature>
<evidence type="ECO:0000256" key="5">
    <source>
        <dbReference type="SAM" id="MobiDB-lite"/>
    </source>
</evidence>
<feature type="transmembrane region" description="Helical" evidence="6">
    <location>
        <begin position="244"/>
        <end position="263"/>
    </location>
</feature>
<dbReference type="Gene3D" id="1.20.1720.10">
    <property type="entry name" value="Multidrug resistance protein D"/>
    <property type="match status" value="1"/>
</dbReference>
<name>W9Y4D7_9EURO</name>
<dbReference type="FunFam" id="1.20.1250.20:FF:000196">
    <property type="entry name" value="MFS toxin efflux pump (AflT)"/>
    <property type="match status" value="1"/>
</dbReference>
<dbReference type="InterPro" id="IPR011701">
    <property type="entry name" value="MFS"/>
</dbReference>
<dbReference type="eggNOG" id="KOG0254">
    <property type="taxonomic scope" value="Eukaryota"/>
</dbReference>
<keyword evidence="2 6" id="KW-0812">Transmembrane</keyword>
<feature type="transmembrane region" description="Helical" evidence="6">
    <location>
        <begin position="379"/>
        <end position="399"/>
    </location>
</feature>
<dbReference type="Proteomes" id="UP000019478">
    <property type="component" value="Unassembled WGS sequence"/>
</dbReference>
<gene>
    <name evidence="8" type="ORF">A1O3_04758</name>
</gene>
<dbReference type="Pfam" id="PF07690">
    <property type="entry name" value="MFS_1"/>
    <property type="match status" value="1"/>
</dbReference>
<dbReference type="Gene3D" id="1.20.1250.20">
    <property type="entry name" value="MFS general substrate transporter like domains"/>
    <property type="match status" value="1"/>
</dbReference>
<dbReference type="CDD" id="cd17502">
    <property type="entry name" value="MFS_Azr1_MDR_like"/>
    <property type="match status" value="1"/>
</dbReference>
<feature type="transmembrane region" description="Helical" evidence="6">
    <location>
        <begin position="175"/>
        <end position="194"/>
    </location>
</feature>
<evidence type="ECO:0000256" key="2">
    <source>
        <dbReference type="ARBA" id="ARBA00022692"/>
    </source>
</evidence>
<feature type="transmembrane region" description="Helical" evidence="6">
    <location>
        <begin position="508"/>
        <end position="528"/>
    </location>
</feature>
<dbReference type="GeneID" id="19168876"/>
<dbReference type="AlphaFoldDB" id="W9Y4D7"/>
<keyword evidence="9" id="KW-1185">Reference proteome</keyword>
<proteinExistence type="predicted"/>
<protein>
    <recommendedName>
        <fullName evidence="7">Major facilitator superfamily (MFS) profile domain-containing protein</fullName>
    </recommendedName>
</protein>
<evidence type="ECO:0000313" key="9">
    <source>
        <dbReference type="Proteomes" id="UP000019478"/>
    </source>
</evidence>
<evidence type="ECO:0000313" key="8">
    <source>
        <dbReference type="EMBL" id="EXJ84091.1"/>
    </source>
</evidence>
<evidence type="ECO:0000256" key="4">
    <source>
        <dbReference type="ARBA" id="ARBA00023136"/>
    </source>
</evidence>
<keyword evidence="3 6" id="KW-1133">Transmembrane helix</keyword>
<evidence type="ECO:0000256" key="3">
    <source>
        <dbReference type="ARBA" id="ARBA00022989"/>
    </source>
</evidence>
<dbReference type="OrthoDB" id="10021397at2759"/>
<dbReference type="PANTHER" id="PTHR23501">
    <property type="entry name" value="MAJOR FACILITATOR SUPERFAMILY"/>
    <property type="match status" value="1"/>
</dbReference>
<feature type="transmembrane region" description="Helical" evidence="6">
    <location>
        <begin position="200"/>
        <end position="223"/>
    </location>
</feature>
<evidence type="ECO:0000256" key="6">
    <source>
        <dbReference type="SAM" id="Phobius"/>
    </source>
</evidence>
<dbReference type="GO" id="GO:0022857">
    <property type="term" value="F:transmembrane transporter activity"/>
    <property type="evidence" value="ECO:0007669"/>
    <property type="project" value="InterPro"/>
</dbReference>
<dbReference type="PROSITE" id="PS50850">
    <property type="entry name" value="MFS"/>
    <property type="match status" value="1"/>
</dbReference>